<evidence type="ECO:0000256" key="4">
    <source>
        <dbReference type="RuleBase" id="RU004335"/>
    </source>
</evidence>
<dbReference type="AlphaFoldDB" id="A0AAQ3QC96"/>
<sequence length="484" mass="50666">MIMANSNSLYLFLFFTLAIVDAQLYTPYTFFNSYPLGSTSSSSSPPSPPLTSLSSSPSPSPSSSISSDTSPSPSPISSDSSPSPSPISSDSSPSPSPSSMSSSSSPSPSPSPSSYGEAVEMSIGALDTFSSISLPPSSSPSPSPSPASSATLSCNSASFKAKIGVCLNYTAVDNLPSPSIIVQLLKTHNIPRVRLFSPDSTILPAFKGSGIDLMIGIPNEKLAFLSSASLDAVVNWLSSNIFASVDQNQVTYLAVGDNVLQKVSDVPNLVPAMRNLHMALQSLDVDDQILITAPQAISSILRVTFPPSAAVFDADLLPVVEPLLRFLSDTGAPLAVNLQPFETYVDNALKVALNYVLFEANQPLFRDEGKAYTNLFDASVDAAAAAMAKLGFGNVPVVVSETGWPTSGNREATTEKAAAYAQGIMNKAASGVGTPARPDCAVEVFFSNMFDQSGRGGKEYEKHYGVFKVDGSLAFNISFAIPSE</sequence>
<protein>
    <recommendedName>
        <fullName evidence="10">Glucan endo-1,3-beta-D-glucosidase</fullName>
    </recommendedName>
</protein>
<dbReference type="EMBL" id="CP136893">
    <property type="protein sequence ID" value="WOL03853.1"/>
    <property type="molecule type" value="Genomic_DNA"/>
</dbReference>
<organism evidence="8 9">
    <name type="scientific">Canna indica</name>
    <name type="common">Indian-shot</name>
    <dbReference type="NCBI Taxonomy" id="4628"/>
    <lineage>
        <taxon>Eukaryota</taxon>
        <taxon>Viridiplantae</taxon>
        <taxon>Streptophyta</taxon>
        <taxon>Embryophyta</taxon>
        <taxon>Tracheophyta</taxon>
        <taxon>Spermatophyta</taxon>
        <taxon>Magnoliopsida</taxon>
        <taxon>Liliopsida</taxon>
        <taxon>Zingiberales</taxon>
        <taxon>Cannaceae</taxon>
        <taxon>Canna</taxon>
    </lineage>
</organism>
<dbReference type="PROSITE" id="PS00587">
    <property type="entry name" value="GLYCOSYL_HYDROL_F17"/>
    <property type="match status" value="1"/>
</dbReference>
<dbReference type="GO" id="GO:0004553">
    <property type="term" value="F:hydrolase activity, hydrolyzing O-glycosyl compounds"/>
    <property type="evidence" value="ECO:0007669"/>
    <property type="project" value="InterPro"/>
</dbReference>
<evidence type="ECO:0000256" key="7">
    <source>
        <dbReference type="SAM" id="SignalP"/>
    </source>
</evidence>
<proteinExistence type="inferred from homology"/>
<keyword evidence="9" id="KW-1185">Reference proteome</keyword>
<keyword evidence="3 5" id="KW-0326">Glycosidase</keyword>
<reference evidence="8 9" key="1">
    <citation type="submission" date="2023-10" db="EMBL/GenBank/DDBJ databases">
        <title>Chromosome-scale genome assembly provides insights into flower coloration mechanisms of Canna indica.</title>
        <authorList>
            <person name="Li C."/>
        </authorList>
    </citation>
    <scope>NUCLEOTIDE SEQUENCE [LARGE SCALE GENOMIC DNA]</scope>
    <source>
        <tissue evidence="8">Flower</tissue>
    </source>
</reference>
<dbReference type="Proteomes" id="UP001327560">
    <property type="component" value="Chromosome 4"/>
</dbReference>
<evidence type="ECO:0000256" key="1">
    <source>
        <dbReference type="ARBA" id="ARBA00008773"/>
    </source>
</evidence>
<gene>
    <name evidence="8" type="ORF">Cni_G12573</name>
</gene>
<evidence type="ECO:0000313" key="8">
    <source>
        <dbReference type="EMBL" id="WOL03853.1"/>
    </source>
</evidence>
<dbReference type="PANTHER" id="PTHR32227">
    <property type="entry name" value="GLUCAN ENDO-1,3-BETA-GLUCOSIDASE BG1-RELATED-RELATED"/>
    <property type="match status" value="1"/>
</dbReference>
<evidence type="ECO:0000256" key="5">
    <source>
        <dbReference type="RuleBase" id="RU004336"/>
    </source>
</evidence>
<dbReference type="Gene3D" id="3.20.20.80">
    <property type="entry name" value="Glycosidases"/>
    <property type="match status" value="1"/>
</dbReference>
<dbReference type="InterPro" id="IPR044965">
    <property type="entry name" value="Glyco_hydro_17_plant"/>
</dbReference>
<evidence type="ECO:0000256" key="2">
    <source>
        <dbReference type="ARBA" id="ARBA00022801"/>
    </source>
</evidence>
<dbReference type="Pfam" id="PF00332">
    <property type="entry name" value="Glyco_hydro_17"/>
    <property type="match status" value="1"/>
</dbReference>
<comment type="similarity">
    <text evidence="1 4">Belongs to the glycosyl hydrolase 17 family.</text>
</comment>
<dbReference type="SUPFAM" id="SSF51445">
    <property type="entry name" value="(Trans)glycosidases"/>
    <property type="match status" value="1"/>
</dbReference>
<feature type="chain" id="PRO_5042847381" description="Glucan endo-1,3-beta-D-glucosidase" evidence="7">
    <location>
        <begin position="23"/>
        <end position="484"/>
    </location>
</feature>
<evidence type="ECO:0008006" key="10">
    <source>
        <dbReference type="Google" id="ProtNLM"/>
    </source>
</evidence>
<dbReference type="GO" id="GO:0005975">
    <property type="term" value="P:carbohydrate metabolic process"/>
    <property type="evidence" value="ECO:0007669"/>
    <property type="project" value="InterPro"/>
</dbReference>
<keyword evidence="7" id="KW-0732">Signal</keyword>
<dbReference type="InterPro" id="IPR000490">
    <property type="entry name" value="Glyco_hydro_17"/>
</dbReference>
<feature type="signal peptide" evidence="7">
    <location>
        <begin position="1"/>
        <end position="22"/>
    </location>
</feature>
<dbReference type="InterPro" id="IPR017853">
    <property type="entry name" value="GH"/>
</dbReference>
<feature type="region of interest" description="Disordered" evidence="6">
    <location>
        <begin position="39"/>
        <end position="117"/>
    </location>
</feature>
<feature type="compositionally biased region" description="Low complexity" evidence="6">
    <location>
        <begin position="39"/>
        <end position="106"/>
    </location>
</feature>
<accession>A0AAQ3QC96</accession>
<evidence type="ECO:0000256" key="3">
    <source>
        <dbReference type="ARBA" id="ARBA00023295"/>
    </source>
</evidence>
<evidence type="ECO:0000256" key="6">
    <source>
        <dbReference type="SAM" id="MobiDB-lite"/>
    </source>
</evidence>
<keyword evidence="2 5" id="KW-0378">Hydrolase</keyword>
<name>A0AAQ3QC96_9LILI</name>
<evidence type="ECO:0000313" key="9">
    <source>
        <dbReference type="Proteomes" id="UP001327560"/>
    </source>
</evidence>